<keyword evidence="3" id="KW-1185">Reference proteome</keyword>
<evidence type="ECO:0000256" key="1">
    <source>
        <dbReference type="SAM" id="Phobius"/>
    </source>
</evidence>
<keyword evidence="1" id="KW-0472">Membrane</keyword>
<keyword evidence="1" id="KW-0812">Transmembrane</keyword>
<protein>
    <submittedName>
        <fullName evidence="2">Uncharacterized protein</fullName>
    </submittedName>
</protein>
<dbReference type="EMBL" id="BLJP01000001">
    <property type="protein sequence ID" value="GFE92355.1"/>
    <property type="molecule type" value="Genomic_DNA"/>
</dbReference>
<dbReference type="Proteomes" id="UP000548726">
    <property type="component" value="Unassembled WGS sequence"/>
</dbReference>
<keyword evidence="1" id="KW-1133">Transmembrane helix</keyword>
<feature type="transmembrane region" description="Helical" evidence="1">
    <location>
        <begin position="6"/>
        <end position="26"/>
    </location>
</feature>
<evidence type="ECO:0000313" key="2">
    <source>
        <dbReference type="EMBL" id="GFE92355.1"/>
    </source>
</evidence>
<gene>
    <name evidence="2" type="ORF">DmAi_04140</name>
</gene>
<accession>A0A6V8IAI1</accession>
<organism evidence="2 3">
    <name type="scientific">Acetobacter persici</name>
    <dbReference type="NCBI Taxonomy" id="1076596"/>
    <lineage>
        <taxon>Bacteria</taxon>
        <taxon>Pseudomonadati</taxon>
        <taxon>Pseudomonadota</taxon>
        <taxon>Alphaproteobacteria</taxon>
        <taxon>Acetobacterales</taxon>
        <taxon>Acetobacteraceae</taxon>
        <taxon>Acetobacter</taxon>
    </lineage>
</organism>
<comment type="caution">
    <text evidence="2">The sequence shown here is derived from an EMBL/GenBank/DDBJ whole genome shotgun (WGS) entry which is preliminary data.</text>
</comment>
<dbReference type="GeneID" id="95616915"/>
<dbReference type="AlphaFoldDB" id="A0A6V8IAI1"/>
<evidence type="ECO:0000313" key="3">
    <source>
        <dbReference type="Proteomes" id="UP000548726"/>
    </source>
</evidence>
<sequence>MEGKLLRLGIVIVTLMLGIFLVSSIYRNFSHLMDQPPGTADQQPAVNGAPASQP</sequence>
<proteinExistence type="predicted"/>
<reference evidence="2 3" key="1">
    <citation type="journal article" date="2020" name="Cell Rep.">
        <title>Local necrotic cells trigger systemic immune activation via gut microbiome dysbiosis in Drosophila.</title>
        <authorList>
            <person name="Kosakamoto H."/>
            <person name="Yamauchi T."/>
            <person name="Akuzawa-Tokita Y."/>
            <person name="Nishimura K."/>
            <person name="Soga T."/>
            <person name="Murakami T."/>
            <person name="Mori H."/>
            <person name="Yamamoto K."/>
            <person name="Miyazaki R."/>
            <person name="Koto A."/>
            <person name="Miura M."/>
            <person name="Obata F."/>
        </authorList>
    </citation>
    <scope>NUCLEOTIDE SEQUENCE [LARGE SCALE GENOMIC DNA]</scope>
    <source>
        <strain evidence="2 3">Ai</strain>
    </source>
</reference>
<name>A0A6V8IAI1_9PROT</name>
<dbReference type="RefSeq" id="WP_179194553.1">
    <property type="nucleotide sequence ID" value="NZ_BLJP01000001.1"/>
</dbReference>